<dbReference type="PROSITE" id="PS50238">
    <property type="entry name" value="RHOGAP"/>
    <property type="match status" value="1"/>
</dbReference>
<dbReference type="EMBL" id="UYRU01052670">
    <property type="protein sequence ID" value="VDN11970.1"/>
    <property type="molecule type" value="Genomic_DNA"/>
</dbReference>
<keyword evidence="3" id="KW-1185">Reference proteome</keyword>
<proteinExistence type="predicted"/>
<dbReference type="InterPro" id="IPR000198">
    <property type="entry name" value="RhoGAP_dom"/>
</dbReference>
<organism evidence="2 3">
    <name type="scientific">Dibothriocephalus latus</name>
    <name type="common">Fish tapeworm</name>
    <name type="synonym">Diphyllobothrium latum</name>
    <dbReference type="NCBI Taxonomy" id="60516"/>
    <lineage>
        <taxon>Eukaryota</taxon>
        <taxon>Metazoa</taxon>
        <taxon>Spiralia</taxon>
        <taxon>Lophotrochozoa</taxon>
        <taxon>Platyhelminthes</taxon>
        <taxon>Cestoda</taxon>
        <taxon>Eucestoda</taxon>
        <taxon>Diphyllobothriidea</taxon>
        <taxon>Diphyllobothriidae</taxon>
        <taxon>Dibothriocephalus</taxon>
    </lineage>
</organism>
<feature type="domain" description="Rho-GAP" evidence="1">
    <location>
        <begin position="1"/>
        <end position="126"/>
    </location>
</feature>
<protein>
    <recommendedName>
        <fullName evidence="1">Rho-GAP domain-containing protein</fullName>
    </recommendedName>
</protein>
<dbReference type="SUPFAM" id="SSF48350">
    <property type="entry name" value="GTPase activation domain, GAP"/>
    <property type="match status" value="1"/>
</dbReference>
<evidence type="ECO:0000313" key="2">
    <source>
        <dbReference type="EMBL" id="VDN11970.1"/>
    </source>
</evidence>
<dbReference type="InterPro" id="IPR008936">
    <property type="entry name" value="Rho_GTPase_activation_prot"/>
</dbReference>
<gene>
    <name evidence="2" type="ORF">DILT_LOCUS7801</name>
</gene>
<dbReference type="Gene3D" id="1.10.555.10">
    <property type="entry name" value="Rho GTPase activation protein"/>
    <property type="match status" value="1"/>
</dbReference>
<reference evidence="2 3" key="1">
    <citation type="submission" date="2018-11" db="EMBL/GenBank/DDBJ databases">
        <authorList>
            <consortium name="Pathogen Informatics"/>
        </authorList>
    </citation>
    <scope>NUCLEOTIDE SEQUENCE [LARGE SCALE GENOMIC DNA]</scope>
</reference>
<dbReference type="AlphaFoldDB" id="A0A3P7LF32"/>
<dbReference type="Proteomes" id="UP000281553">
    <property type="component" value="Unassembled WGS sequence"/>
</dbReference>
<dbReference type="GO" id="GO:0007165">
    <property type="term" value="P:signal transduction"/>
    <property type="evidence" value="ECO:0007669"/>
    <property type="project" value="InterPro"/>
</dbReference>
<name>A0A3P7LF32_DIBLA</name>
<dbReference type="OrthoDB" id="6275950at2759"/>
<evidence type="ECO:0000313" key="3">
    <source>
        <dbReference type="Proteomes" id="UP000281553"/>
    </source>
</evidence>
<sequence length="155" mass="16822">MTPAMVMRHLLDADVFAAATTEDLGRSLRTPAGLARALGQMLDPLTSSIDCPGGKAASNRERGWRLATLDYVLCHLREVVGLQALNCMTPRALALCLAPFLFGTVDNAETNSQVLEFLIEHWPRLSSGLYRRGSQTVSADNPQGPFADACLYACR</sequence>
<evidence type="ECO:0000259" key="1">
    <source>
        <dbReference type="PROSITE" id="PS50238"/>
    </source>
</evidence>
<accession>A0A3P7LF32</accession>